<keyword evidence="4" id="KW-1185">Reference proteome</keyword>
<evidence type="ECO:0000259" key="2">
    <source>
        <dbReference type="Pfam" id="PF01609"/>
    </source>
</evidence>
<keyword evidence="1" id="KW-0472">Membrane</keyword>
<dbReference type="InterPro" id="IPR002559">
    <property type="entry name" value="Transposase_11"/>
</dbReference>
<dbReference type="PANTHER" id="PTHR34614:SF2">
    <property type="entry name" value="TRANSPOSASE IS4-LIKE DOMAIN-CONTAINING PROTEIN"/>
    <property type="match status" value="1"/>
</dbReference>
<keyword evidence="1" id="KW-1133">Transmembrane helix</keyword>
<dbReference type="Proteomes" id="UP000731465">
    <property type="component" value="Unassembled WGS sequence"/>
</dbReference>
<keyword evidence="1" id="KW-0812">Transmembrane</keyword>
<organism evidence="3 4">
    <name type="scientific">Succinivibrio faecicola</name>
    <dbReference type="NCBI Taxonomy" id="2820300"/>
    <lineage>
        <taxon>Bacteria</taxon>
        <taxon>Pseudomonadati</taxon>
        <taxon>Pseudomonadota</taxon>
        <taxon>Gammaproteobacteria</taxon>
        <taxon>Aeromonadales</taxon>
        <taxon>Succinivibrionaceae</taxon>
        <taxon>Succinivibrio</taxon>
    </lineage>
</organism>
<dbReference type="RefSeq" id="WP_219938271.1">
    <property type="nucleotide sequence ID" value="NZ_JAGFNY010000045.1"/>
</dbReference>
<sequence length="362" mass="41322">IIDYWKLIKQQFSELRYLVGDSALCTSEIAMTAARNGIYFVSRIPDKNGEAVSCFEKLKASPQSLVPVDKDEPDGPKAMWCGEGVIGKQKVRKLLVQNELLTGRKTETVNKKAEKELEAVLKALKKFEIHPCKCMADAEKQVTELTSKLKLVSVSDITYEEVKGYKSKGRPKKDEEKVTVSVIVRANAQIDTEAVKDTVEKATYYVLCTNDTERKWTMSDLLSTYKKQSVVERNWKYLKDRKILVGALFLESPSRINALMWLMTLALLIFSATEYLMRKKMAENKLSIPSPDHRTELTRPSMMRVYQYLSNSSICLTYIPGSEFVKLTGVPKDMQKILLSMGEEWCRYYVSSTYKTFISTEV</sequence>
<protein>
    <submittedName>
        <fullName evidence="3">IS1634 family transposase</fullName>
    </submittedName>
</protein>
<dbReference type="Pfam" id="PF01609">
    <property type="entry name" value="DDE_Tnp_1"/>
    <property type="match status" value="1"/>
</dbReference>
<name>A0ABS7DIC4_9GAMM</name>
<feature type="domain" description="Transposase IS4-like" evidence="2">
    <location>
        <begin position="10"/>
        <end position="268"/>
    </location>
</feature>
<feature type="transmembrane region" description="Helical" evidence="1">
    <location>
        <begin position="258"/>
        <end position="277"/>
    </location>
</feature>
<evidence type="ECO:0000256" key="1">
    <source>
        <dbReference type="SAM" id="Phobius"/>
    </source>
</evidence>
<proteinExistence type="predicted"/>
<gene>
    <name evidence="3" type="ORF">J5V48_09085</name>
</gene>
<feature type="non-terminal residue" evidence="3">
    <location>
        <position position="1"/>
    </location>
</feature>
<reference evidence="3 4" key="1">
    <citation type="submission" date="2021-03" db="EMBL/GenBank/DDBJ databases">
        <title>Succinivibrio sp. nov. isolated from feces of cow.</title>
        <authorList>
            <person name="Choi J.-Y."/>
        </authorList>
    </citation>
    <scope>NUCLEOTIDE SEQUENCE [LARGE SCALE GENOMIC DNA]</scope>
    <source>
        <strain evidence="3 4">AGMB01872</strain>
    </source>
</reference>
<evidence type="ECO:0000313" key="3">
    <source>
        <dbReference type="EMBL" id="MBW7571047.1"/>
    </source>
</evidence>
<comment type="caution">
    <text evidence="3">The sequence shown here is derived from an EMBL/GenBank/DDBJ whole genome shotgun (WGS) entry which is preliminary data.</text>
</comment>
<evidence type="ECO:0000313" key="4">
    <source>
        <dbReference type="Proteomes" id="UP000731465"/>
    </source>
</evidence>
<accession>A0ABS7DIC4</accession>
<dbReference type="NCBIfam" id="NF033559">
    <property type="entry name" value="transpos_IS1634"/>
    <property type="match status" value="1"/>
</dbReference>
<dbReference type="InterPro" id="IPR047654">
    <property type="entry name" value="IS1634_transpos"/>
</dbReference>
<dbReference type="PANTHER" id="PTHR34614">
    <property type="match status" value="1"/>
</dbReference>
<dbReference type="EMBL" id="JAGFNY010000045">
    <property type="protein sequence ID" value="MBW7571047.1"/>
    <property type="molecule type" value="Genomic_DNA"/>
</dbReference>